<proteinExistence type="predicted"/>
<feature type="region of interest" description="Disordered" evidence="1">
    <location>
        <begin position="7"/>
        <end position="50"/>
    </location>
</feature>
<dbReference type="Proteomes" id="UP000410492">
    <property type="component" value="Unassembled WGS sequence"/>
</dbReference>
<accession>A0A653DLG8</accession>
<organism evidence="2 3">
    <name type="scientific">Callosobruchus maculatus</name>
    <name type="common">Southern cowpea weevil</name>
    <name type="synonym">Pulse bruchid</name>
    <dbReference type="NCBI Taxonomy" id="64391"/>
    <lineage>
        <taxon>Eukaryota</taxon>
        <taxon>Metazoa</taxon>
        <taxon>Ecdysozoa</taxon>
        <taxon>Arthropoda</taxon>
        <taxon>Hexapoda</taxon>
        <taxon>Insecta</taxon>
        <taxon>Pterygota</taxon>
        <taxon>Neoptera</taxon>
        <taxon>Endopterygota</taxon>
        <taxon>Coleoptera</taxon>
        <taxon>Polyphaga</taxon>
        <taxon>Cucujiformia</taxon>
        <taxon>Chrysomeloidea</taxon>
        <taxon>Chrysomelidae</taxon>
        <taxon>Bruchinae</taxon>
        <taxon>Bruchini</taxon>
        <taxon>Callosobruchus</taxon>
    </lineage>
</organism>
<dbReference type="AlphaFoldDB" id="A0A653DLG8"/>
<feature type="compositionally biased region" description="Polar residues" evidence="1">
    <location>
        <begin position="18"/>
        <end position="29"/>
    </location>
</feature>
<keyword evidence="3" id="KW-1185">Reference proteome</keyword>
<evidence type="ECO:0000256" key="1">
    <source>
        <dbReference type="SAM" id="MobiDB-lite"/>
    </source>
</evidence>
<gene>
    <name evidence="2" type="ORF">CALMAC_LOCUS18399</name>
</gene>
<evidence type="ECO:0000313" key="2">
    <source>
        <dbReference type="EMBL" id="VEN60829.1"/>
    </source>
</evidence>
<name>A0A653DLG8_CALMS</name>
<dbReference type="EMBL" id="CAACVG010012778">
    <property type="protein sequence ID" value="VEN60829.1"/>
    <property type="molecule type" value="Genomic_DNA"/>
</dbReference>
<protein>
    <submittedName>
        <fullName evidence="2">Uncharacterized protein</fullName>
    </submittedName>
</protein>
<evidence type="ECO:0000313" key="3">
    <source>
        <dbReference type="Proteomes" id="UP000410492"/>
    </source>
</evidence>
<feature type="compositionally biased region" description="Basic residues" evidence="1">
    <location>
        <begin position="30"/>
        <end position="50"/>
    </location>
</feature>
<sequence>MFLIHFTNRTDIPGTGPVQVTDSIGTTCKQRSKPTRNREYRRRPNSLRTA</sequence>
<reference evidence="2 3" key="1">
    <citation type="submission" date="2019-01" db="EMBL/GenBank/DDBJ databases">
        <authorList>
            <person name="Sayadi A."/>
        </authorList>
    </citation>
    <scope>NUCLEOTIDE SEQUENCE [LARGE SCALE GENOMIC DNA]</scope>
</reference>